<dbReference type="AlphaFoldDB" id="A0A0E9MTG6"/>
<reference evidence="4 5" key="1">
    <citation type="submission" date="2015-04" db="EMBL/GenBank/DDBJ databases">
        <title>Whole genome shotgun sequence of Sphingomonas changbaiensis NBRC 104936.</title>
        <authorList>
            <person name="Katano-Makiyama Y."/>
            <person name="Hosoyama A."/>
            <person name="Hashimoto M."/>
            <person name="Noguchi M."/>
            <person name="Tsuchikane K."/>
            <person name="Ohji S."/>
            <person name="Yamazoe A."/>
            <person name="Ichikawa N."/>
            <person name="Kimura A."/>
            <person name="Fujita N."/>
        </authorList>
    </citation>
    <scope>NUCLEOTIDE SEQUENCE [LARGE SCALE GENOMIC DNA]</scope>
    <source>
        <strain evidence="4 5">NBRC 104936</strain>
    </source>
</reference>
<keyword evidence="1 4" id="KW-0808">Transferase</keyword>
<dbReference type="RefSeq" id="WP_046349547.1">
    <property type="nucleotide sequence ID" value="NZ_BBWU01000051.1"/>
</dbReference>
<evidence type="ECO:0000256" key="2">
    <source>
        <dbReference type="ARBA" id="ARBA00023315"/>
    </source>
</evidence>
<keyword evidence="5" id="KW-1185">Reference proteome</keyword>
<dbReference type="PANTHER" id="PTHR43877">
    <property type="entry name" value="AMINOALKYLPHOSPHONATE N-ACETYLTRANSFERASE-RELATED-RELATED"/>
    <property type="match status" value="1"/>
</dbReference>
<keyword evidence="2" id="KW-0012">Acyltransferase</keyword>
<sequence>MATDLAIRVEPGGMADLSDVMIAMSDAFDPEYGEAWTEAQCAGILGMPGSWLLIARSGADPAGFALLRTVADETELLLIAVRNRYRRQGIARALLDQAIGDAAADGVEMLHLEVRDGNPAVELYRGAGFVPIGVRRAYYRGRSGKVFDALTFKRRLGVN</sequence>
<dbReference type="InterPro" id="IPR000182">
    <property type="entry name" value="GNAT_dom"/>
</dbReference>
<protein>
    <submittedName>
        <fullName evidence="4">Putative acetyltransferase</fullName>
    </submittedName>
</protein>
<evidence type="ECO:0000256" key="1">
    <source>
        <dbReference type="ARBA" id="ARBA00022679"/>
    </source>
</evidence>
<gene>
    <name evidence="4" type="ORF">SCH01S_51_01160</name>
</gene>
<organism evidence="4 5">
    <name type="scientific">Sphingomonas changbaiensis NBRC 104936</name>
    <dbReference type="NCBI Taxonomy" id="1219043"/>
    <lineage>
        <taxon>Bacteria</taxon>
        <taxon>Pseudomonadati</taxon>
        <taxon>Pseudomonadota</taxon>
        <taxon>Alphaproteobacteria</taxon>
        <taxon>Sphingomonadales</taxon>
        <taxon>Sphingomonadaceae</taxon>
        <taxon>Sphingomonas</taxon>
    </lineage>
</organism>
<dbReference type="Gene3D" id="3.40.630.30">
    <property type="match status" value="1"/>
</dbReference>
<dbReference type="InterPro" id="IPR016181">
    <property type="entry name" value="Acyl_CoA_acyltransferase"/>
</dbReference>
<feature type="domain" description="N-acetyltransferase" evidence="3">
    <location>
        <begin position="7"/>
        <end position="153"/>
    </location>
</feature>
<dbReference type="SUPFAM" id="SSF55729">
    <property type="entry name" value="Acyl-CoA N-acyltransferases (Nat)"/>
    <property type="match status" value="1"/>
</dbReference>
<dbReference type="InterPro" id="IPR050832">
    <property type="entry name" value="Bact_Acetyltransf"/>
</dbReference>
<name>A0A0E9MTG6_9SPHN</name>
<comment type="caution">
    <text evidence="4">The sequence shown here is derived from an EMBL/GenBank/DDBJ whole genome shotgun (WGS) entry which is preliminary data.</text>
</comment>
<dbReference type="PANTHER" id="PTHR43877:SF2">
    <property type="entry name" value="AMINOALKYLPHOSPHONATE N-ACETYLTRANSFERASE-RELATED"/>
    <property type="match status" value="1"/>
</dbReference>
<dbReference type="PROSITE" id="PS51186">
    <property type="entry name" value="GNAT"/>
    <property type="match status" value="1"/>
</dbReference>
<dbReference type="CDD" id="cd04301">
    <property type="entry name" value="NAT_SF"/>
    <property type="match status" value="1"/>
</dbReference>
<dbReference type="OrthoDB" id="9804026at2"/>
<evidence type="ECO:0000259" key="3">
    <source>
        <dbReference type="PROSITE" id="PS51186"/>
    </source>
</evidence>
<evidence type="ECO:0000313" key="4">
    <source>
        <dbReference type="EMBL" id="GAO40783.1"/>
    </source>
</evidence>
<proteinExistence type="predicted"/>
<dbReference type="STRING" id="1219043.SCH01S_51_01160"/>
<dbReference type="Pfam" id="PF00583">
    <property type="entry name" value="Acetyltransf_1"/>
    <property type="match status" value="1"/>
</dbReference>
<dbReference type="GO" id="GO:0016747">
    <property type="term" value="F:acyltransferase activity, transferring groups other than amino-acyl groups"/>
    <property type="evidence" value="ECO:0007669"/>
    <property type="project" value="InterPro"/>
</dbReference>
<evidence type="ECO:0000313" key="5">
    <source>
        <dbReference type="Proteomes" id="UP000033202"/>
    </source>
</evidence>
<accession>A0A0E9MTG6</accession>
<dbReference type="Proteomes" id="UP000033202">
    <property type="component" value="Unassembled WGS sequence"/>
</dbReference>
<dbReference type="EMBL" id="BBWU01000051">
    <property type="protein sequence ID" value="GAO40783.1"/>
    <property type="molecule type" value="Genomic_DNA"/>
</dbReference>